<evidence type="ECO:0000313" key="2">
    <source>
        <dbReference type="Proteomes" id="UP000054123"/>
    </source>
</evidence>
<evidence type="ECO:0000313" key="1">
    <source>
        <dbReference type="EMBL" id="EXI63295.1"/>
    </source>
</evidence>
<name>A0A011NFY4_9PAST</name>
<gene>
    <name evidence="1" type="ORF">AK33_01765</name>
</gene>
<sequence>MAKHYSVTKEEFRNLHSNLPKSMFGVVESITFFVAPKNSTFIDNGVRSTSSFGHVFIGATKFDPVLILIRQCH</sequence>
<keyword evidence="2" id="KW-1185">Reference proteome</keyword>
<dbReference type="RefSeq" id="WP_042801421.1">
    <property type="nucleotide sequence ID" value="NZ_AVSP01000004.1"/>
</dbReference>
<dbReference type="OrthoDB" id="10002913at2"/>
<accession>A0A011NFY4</accession>
<proteinExistence type="predicted"/>
<dbReference type="Proteomes" id="UP000054123">
    <property type="component" value="Unassembled WGS sequence"/>
</dbReference>
<organism evidence="1 2">
    <name type="scientific">Mannheimia granulomatis</name>
    <dbReference type="NCBI Taxonomy" id="85402"/>
    <lineage>
        <taxon>Bacteria</taxon>
        <taxon>Pseudomonadati</taxon>
        <taxon>Pseudomonadota</taxon>
        <taxon>Gammaproteobacteria</taxon>
        <taxon>Pasteurellales</taxon>
        <taxon>Pasteurellaceae</taxon>
        <taxon>Mannheimia</taxon>
    </lineage>
</organism>
<comment type="caution">
    <text evidence="1">The sequence shown here is derived from an EMBL/GenBank/DDBJ whole genome shotgun (WGS) entry which is preliminary data.</text>
</comment>
<dbReference type="EMBL" id="JANJ01000001">
    <property type="protein sequence ID" value="EXI63295.1"/>
    <property type="molecule type" value="Genomic_DNA"/>
</dbReference>
<dbReference type="AlphaFoldDB" id="A0A011NFY4"/>
<reference evidence="1 2" key="1">
    <citation type="journal article" date="2014" name="Genome Announc.">
        <title>Genome Sequence of a Presumptive Mannheimia haemolytica Strain with an A1/A6-Cross-Reactive Serotype from a White-Tailed Deer (Odocoileus virginianus).</title>
        <authorList>
            <person name="Lawrence P.K."/>
            <person name="Bey R.F."/>
            <person name="Wiener B."/>
            <person name="Kittichotirat W."/>
            <person name="Bumgarner R.E."/>
        </authorList>
    </citation>
    <scope>NUCLEOTIDE SEQUENCE [LARGE SCALE GENOMIC DNA]</scope>
    <source>
        <strain evidence="1 2">PKL10</strain>
    </source>
</reference>
<protein>
    <submittedName>
        <fullName evidence="1">Uncharacterized protein</fullName>
    </submittedName>
</protein>